<dbReference type="AlphaFoldDB" id="A0A7X2S5X3"/>
<accession>A0A7X2S5X3</accession>
<keyword evidence="1" id="KW-0812">Transmembrane</keyword>
<reference evidence="2 3" key="1">
    <citation type="journal article" date="2017" name="Int. J. Syst. Evol. Microbiol.">
        <title>Bacillus mangrovi sp. nov., isolated from a sediment sample from a mangrove forest.</title>
        <authorList>
            <person name="Gupta V."/>
            <person name="Singh P.K."/>
            <person name="Korpole S."/>
            <person name="Tanuku N.R.S."/>
            <person name="Pinnaka A.K."/>
        </authorList>
    </citation>
    <scope>NUCLEOTIDE SEQUENCE [LARGE SCALE GENOMIC DNA]</scope>
    <source>
        <strain evidence="2 3">KCTC 33872</strain>
    </source>
</reference>
<name>A0A7X2S5X3_9BACI</name>
<keyword evidence="1" id="KW-0472">Membrane</keyword>
<keyword evidence="3" id="KW-1185">Reference proteome</keyword>
<dbReference type="Proteomes" id="UP000434639">
    <property type="component" value="Unassembled WGS sequence"/>
</dbReference>
<gene>
    <name evidence="2" type="ORF">GKZ89_11810</name>
</gene>
<evidence type="ECO:0000313" key="3">
    <source>
        <dbReference type="Proteomes" id="UP000434639"/>
    </source>
</evidence>
<proteinExistence type="predicted"/>
<feature type="transmembrane region" description="Helical" evidence="1">
    <location>
        <begin position="29"/>
        <end position="50"/>
    </location>
</feature>
<dbReference type="RefSeq" id="WP_155112622.1">
    <property type="nucleotide sequence ID" value="NZ_WMIB01000011.1"/>
</dbReference>
<sequence>MKNNFFVGILALLALILFAIGMLQSSYPVWMAVGFIGFVAFILFIGRLVLNYMKRN</sequence>
<comment type="caution">
    <text evidence="2">The sequence shown here is derived from an EMBL/GenBank/DDBJ whole genome shotgun (WGS) entry which is preliminary data.</text>
</comment>
<protein>
    <submittedName>
        <fullName evidence="2">Uncharacterized protein</fullName>
    </submittedName>
</protein>
<evidence type="ECO:0000256" key="1">
    <source>
        <dbReference type="SAM" id="Phobius"/>
    </source>
</evidence>
<organism evidence="2 3">
    <name type="scientific">Metabacillus mangrovi</name>
    <dbReference type="NCBI Taxonomy" id="1491830"/>
    <lineage>
        <taxon>Bacteria</taxon>
        <taxon>Bacillati</taxon>
        <taxon>Bacillota</taxon>
        <taxon>Bacilli</taxon>
        <taxon>Bacillales</taxon>
        <taxon>Bacillaceae</taxon>
        <taxon>Metabacillus</taxon>
    </lineage>
</organism>
<keyword evidence="1" id="KW-1133">Transmembrane helix</keyword>
<evidence type="ECO:0000313" key="2">
    <source>
        <dbReference type="EMBL" id="MTH54095.1"/>
    </source>
</evidence>
<dbReference type="EMBL" id="WMIB01000011">
    <property type="protein sequence ID" value="MTH54095.1"/>
    <property type="molecule type" value="Genomic_DNA"/>
</dbReference>